<protein>
    <recommendedName>
        <fullName evidence="3">isochorismate synthase</fullName>
        <ecNumber evidence="3">5.4.4.2</ecNumber>
    </recommendedName>
    <alternativeName>
        <fullName evidence="5">Isochorismate mutase</fullName>
    </alternativeName>
</protein>
<evidence type="ECO:0000313" key="10">
    <source>
        <dbReference type="Proteomes" id="UP000585749"/>
    </source>
</evidence>
<dbReference type="Gene3D" id="3.60.120.10">
    <property type="entry name" value="Anthranilate synthase"/>
    <property type="match status" value="1"/>
</dbReference>
<dbReference type="GO" id="GO:0008909">
    <property type="term" value="F:isochorismate synthase activity"/>
    <property type="evidence" value="ECO:0007669"/>
    <property type="project" value="UniProtKB-EC"/>
</dbReference>
<comment type="catalytic activity">
    <reaction evidence="1">
        <text>chorismate = isochorismate</text>
        <dbReference type="Rhea" id="RHEA:18985"/>
        <dbReference type="ChEBI" id="CHEBI:29748"/>
        <dbReference type="ChEBI" id="CHEBI:29780"/>
        <dbReference type="EC" id="5.4.4.2"/>
    </reaction>
</comment>
<evidence type="ECO:0000256" key="5">
    <source>
        <dbReference type="ARBA" id="ARBA00041564"/>
    </source>
</evidence>
<organism evidence="7 10">
    <name type="scientific">Weissella hellenica</name>
    <dbReference type="NCBI Taxonomy" id="46256"/>
    <lineage>
        <taxon>Bacteria</taxon>
        <taxon>Bacillati</taxon>
        <taxon>Bacillota</taxon>
        <taxon>Bacilli</taxon>
        <taxon>Lactobacillales</taxon>
        <taxon>Lactobacillaceae</taxon>
        <taxon>Weissella</taxon>
    </lineage>
</organism>
<reference evidence="8 9" key="1">
    <citation type="submission" date="2016-08" db="EMBL/GenBank/DDBJ databases">
        <authorList>
            <person name="Varghese N."/>
            <person name="Submissions Spin"/>
        </authorList>
    </citation>
    <scope>NUCLEOTIDE SEQUENCE [LARGE SCALE GENOMIC DNA]</scope>
    <source>
        <strain evidence="8 9">R-53116</strain>
    </source>
</reference>
<dbReference type="PANTHER" id="PTHR42839">
    <property type="entry name" value="ISOCHORISMATE SYNTHASE ENTC"/>
    <property type="match status" value="1"/>
</dbReference>
<name>A0A4Y4G7D9_WEIHE</name>
<evidence type="ECO:0000256" key="2">
    <source>
        <dbReference type="ARBA" id="ARBA00005297"/>
    </source>
</evidence>
<gene>
    <name evidence="8" type="ORF">GA0061075_10548</name>
    <name evidence="7" type="ORF">HF960_04235</name>
</gene>
<dbReference type="EC" id="5.4.4.2" evidence="3"/>
<evidence type="ECO:0000256" key="3">
    <source>
        <dbReference type="ARBA" id="ARBA00012824"/>
    </source>
</evidence>
<dbReference type="EMBL" id="FMAW01000005">
    <property type="protein sequence ID" value="SCB88544.1"/>
    <property type="molecule type" value="Genomic_DNA"/>
</dbReference>
<dbReference type="EMBL" id="JAAXPM010000004">
    <property type="protein sequence ID" value="NKY66880.1"/>
    <property type="molecule type" value="Genomic_DNA"/>
</dbReference>
<dbReference type="InterPro" id="IPR004561">
    <property type="entry name" value="IsoChor_synthase"/>
</dbReference>
<proteinExistence type="inferred from homology"/>
<evidence type="ECO:0000313" key="9">
    <source>
        <dbReference type="Proteomes" id="UP000182448"/>
    </source>
</evidence>
<feature type="domain" description="Chorismate-utilising enzyme C-terminal" evidence="6">
    <location>
        <begin position="122"/>
        <end position="377"/>
    </location>
</feature>
<evidence type="ECO:0000313" key="8">
    <source>
        <dbReference type="EMBL" id="SCB88544.1"/>
    </source>
</evidence>
<dbReference type="Proteomes" id="UP000182448">
    <property type="component" value="Unassembled WGS sequence"/>
</dbReference>
<evidence type="ECO:0000256" key="4">
    <source>
        <dbReference type="ARBA" id="ARBA00023235"/>
    </source>
</evidence>
<dbReference type="SUPFAM" id="SSF56322">
    <property type="entry name" value="ADC synthase"/>
    <property type="match status" value="1"/>
</dbReference>
<keyword evidence="9" id="KW-1185">Reference proteome</keyword>
<dbReference type="OrthoDB" id="9803598at2"/>
<keyword evidence="4 7" id="KW-0413">Isomerase</keyword>
<reference evidence="7 10" key="2">
    <citation type="submission" date="2020-04" db="EMBL/GenBank/DDBJ databases">
        <title>MicrobeNet Type strains.</title>
        <authorList>
            <person name="Nicholson A.C."/>
        </authorList>
    </citation>
    <scope>NUCLEOTIDE SEQUENCE [LARGE SCALE GENOMIC DNA]</scope>
    <source>
        <strain evidence="7 10">CCUG 33494</strain>
    </source>
</reference>
<dbReference type="AlphaFoldDB" id="A0A4Y4G7D9"/>
<dbReference type="Pfam" id="PF00425">
    <property type="entry name" value="Chorismate_bind"/>
    <property type="match status" value="1"/>
</dbReference>
<evidence type="ECO:0000256" key="1">
    <source>
        <dbReference type="ARBA" id="ARBA00000799"/>
    </source>
</evidence>
<evidence type="ECO:0000313" key="7">
    <source>
        <dbReference type="EMBL" id="NKY66880.1"/>
    </source>
</evidence>
<dbReference type="NCBIfam" id="TIGR00543">
    <property type="entry name" value="isochor_syn"/>
    <property type="match status" value="1"/>
</dbReference>
<accession>A0A4Y4G7D9</accession>
<comment type="similarity">
    <text evidence="2">Belongs to the isochorismate synthase family.</text>
</comment>
<dbReference type="Proteomes" id="UP000585749">
    <property type="component" value="Unassembled WGS sequence"/>
</dbReference>
<sequence>MTFATEEELQWSFELASDAVYFASSDGQTKYYGFGKNVELIGGSFEQVQDWLAKVQQANPQPVFGGFAFDDQEINDSELMNGYFFQPAIVYDVVKQEIIGQNIDLVRQTQPSGAEIVTTEDETDWSARIQAAIDDMRQNSVHEKVVLGRQRQINLSSALNESQLIKSLQKTQPTSYHFVLKHCDELFVSATPERLVKVDGGKVATAAVAGTIKRGENQVNDETLADELWHDQKNRIEHQTVVETIKANLQAANIIDLQMPTAPQILKNPQVQHLYTPITGELPADNNLLGIVKQLHPTPALGGKPRTWALDKIAAIEKYPRGLFSGPIGVITPDADGEFIVGIRAMWYREKMANLFAGAGILADSDAAMEYQETGLKLLPMMNVLKEQILHD</sequence>
<dbReference type="InterPro" id="IPR005801">
    <property type="entry name" value="ADC_synthase"/>
</dbReference>
<dbReference type="PANTHER" id="PTHR42839:SF2">
    <property type="entry name" value="ISOCHORISMATE SYNTHASE ENTC"/>
    <property type="match status" value="1"/>
</dbReference>
<dbReference type="InterPro" id="IPR015890">
    <property type="entry name" value="Chorismate_C"/>
</dbReference>
<comment type="caution">
    <text evidence="7">The sequence shown here is derived from an EMBL/GenBank/DDBJ whole genome shotgun (WGS) entry which is preliminary data.</text>
</comment>
<dbReference type="RefSeq" id="WP_074427163.1">
    <property type="nucleotide sequence ID" value="NZ_BJEG01000003.1"/>
</dbReference>
<evidence type="ECO:0000259" key="6">
    <source>
        <dbReference type="Pfam" id="PF00425"/>
    </source>
</evidence>